<reference evidence="1 3" key="1">
    <citation type="submission" date="2019-01" db="EMBL/GenBank/DDBJ databases">
        <authorList>
            <person name="Sayadi A."/>
        </authorList>
    </citation>
    <scope>NUCLEOTIDE SEQUENCE [LARGE SCALE GENOMIC DNA]</scope>
</reference>
<evidence type="ECO:0000313" key="1">
    <source>
        <dbReference type="EMBL" id="VEN35205.1"/>
    </source>
</evidence>
<name>A0A653BJN9_CALMS</name>
<accession>A0A653BJN9</accession>
<dbReference type="EMBL" id="CAACVG010001337">
    <property type="protein sequence ID" value="VEN35205.1"/>
    <property type="molecule type" value="Genomic_DNA"/>
</dbReference>
<gene>
    <name evidence="1" type="ORF">CALMAC_LOCUS1175</name>
    <name evidence="2" type="ORF">CALMAC_LOCUS21088</name>
</gene>
<sequence>MSQPVISRAIRKISRLIAIHLSPLYIKFPITAEEVSVVKDGFFEVHQFPNLIGVIDCTHIAIVPPKVDDPINPAVVYINRKDI</sequence>
<protein>
    <recommendedName>
        <fullName evidence="4">DDE Tnp4 domain-containing protein</fullName>
    </recommendedName>
</protein>
<evidence type="ECO:0000313" key="2">
    <source>
        <dbReference type="EMBL" id="VEN64601.1"/>
    </source>
</evidence>
<dbReference type="OrthoDB" id="6660466at2759"/>
<proteinExistence type="predicted"/>
<evidence type="ECO:0000313" key="3">
    <source>
        <dbReference type="Proteomes" id="UP000410492"/>
    </source>
</evidence>
<organism evidence="1 3">
    <name type="scientific">Callosobruchus maculatus</name>
    <name type="common">Southern cowpea weevil</name>
    <name type="synonym">Pulse bruchid</name>
    <dbReference type="NCBI Taxonomy" id="64391"/>
    <lineage>
        <taxon>Eukaryota</taxon>
        <taxon>Metazoa</taxon>
        <taxon>Ecdysozoa</taxon>
        <taxon>Arthropoda</taxon>
        <taxon>Hexapoda</taxon>
        <taxon>Insecta</taxon>
        <taxon>Pterygota</taxon>
        <taxon>Neoptera</taxon>
        <taxon>Endopterygota</taxon>
        <taxon>Coleoptera</taxon>
        <taxon>Polyphaga</taxon>
        <taxon>Cucujiformia</taxon>
        <taxon>Chrysomeloidea</taxon>
        <taxon>Chrysomelidae</taxon>
        <taxon>Bruchinae</taxon>
        <taxon>Bruchini</taxon>
        <taxon>Callosobruchus</taxon>
    </lineage>
</organism>
<evidence type="ECO:0008006" key="4">
    <source>
        <dbReference type="Google" id="ProtNLM"/>
    </source>
</evidence>
<dbReference type="AlphaFoldDB" id="A0A653BJN9"/>
<dbReference type="Proteomes" id="UP000410492">
    <property type="component" value="Unassembled WGS sequence"/>
</dbReference>
<dbReference type="EMBL" id="CAACVG010015594">
    <property type="protein sequence ID" value="VEN64601.1"/>
    <property type="molecule type" value="Genomic_DNA"/>
</dbReference>
<keyword evidence="3" id="KW-1185">Reference proteome</keyword>